<proteinExistence type="predicted"/>
<protein>
    <recommendedName>
        <fullName evidence="3">Antimicrobial peptide system protein, SdpA family</fullName>
    </recommendedName>
</protein>
<sequence length="182" mass="21175">MDPYYYTKFGWKCIFLGALWIACIFSVVLASLPRNPVSLPYVPKLIIKTIAPEGWSFFTRNPRENLIYIFQRDSGRQWLQPSHVYNGSMENYFGMSRKARAIGSEYALLFSQSAVLWDSCSTGTFDCIDEQKKFLVRNQLKAPQLCGEYLFVSRAPVPWAWSEHTEKIHMPFQYVLVEFVCQ</sequence>
<dbReference type="NCBIfam" id="TIGR04034">
    <property type="entry name" value="export_SdpA"/>
    <property type="match status" value="1"/>
</dbReference>
<accession>A0A364YAU0</accession>
<reference evidence="1 2" key="1">
    <citation type="submission" date="2018-06" db="EMBL/GenBank/DDBJ databases">
        <title>Chryseolinea flavus sp. nov., a member of the phylum Bacteroidetes isolated from soil.</title>
        <authorList>
            <person name="Li Y."/>
            <person name="Wang J."/>
        </authorList>
    </citation>
    <scope>NUCLEOTIDE SEQUENCE [LARGE SCALE GENOMIC DNA]</scope>
    <source>
        <strain evidence="1 2">SDU1-6</strain>
    </source>
</reference>
<name>A0A364YAU0_9BACT</name>
<evidence type="ECO:0008006" key="3">
    <source>
        <dbReference type="Google" id="ProtNLM"/>
    </source>
</evidence>
<gene>
    <name evidence="1" type="ORF">DQQ10_05165</name>
</gene>
<evidence type="ECO:0000313" key="2">
    <source>
        <dbReference type="Proteomes" id="UP000251889"/>
    </source>
</evidence>
<dbReference type="AlphaFoldDB" id="A0A364YAU0"/>
<comment type="caution">
    <text evidence="1">The sequence shown here is derived from an EMBL/GenBank/DDBJ whole genome shotgun (WGS) entry which is preliminary data.</text>
</comment>
<dbReference type="OrthoDB" id="799068at2"/>
<organism evidence="1 2">
    <name type="scientific">Pseudochryseolinea flava</name>
    <dbReference type="NCBI Taxonomy" id="2059302"/>
    <lineage>
        <taxon>Bacteria</taxon>
        <taxon>Pseudomonadati</taxon>
        <taxon>Bacteroidota</taxon>
        <taxon>Cytophagia</taxon>
        <taxon>Cytophagales</taxon>
        <taxon>Fulvivirgaceae</taxon>
        <taxon>Pseudochryseolinea</taxon>
    </lineage>
</organism>
<dbReference type="EMBL" id="QMFY01000001">
    <property type="protein sequence ID" value="RAW03475.1"/>
    <property type="molecule type" value="Genomic_DNA"/>
</dbReference>
<dbReference type="RefSeq" id="WP_112745689.1">
    <property type="nucleotide sequence ID" value="NZ_QMFY01000001.1"/>
</dbReference>
<dbReference type="Pfam" id="PF17418">
    <property type="entry name" value="SdpA"/>
    <property type="match status" value="1"/>
</dbReference>
<dbReference type="Proteomes" id="UP000251889">
    <property type="component" value="Unassembled WGS sequence"/>
</dbReference>
<dbReference type="InterPro" id="IPR023902">
    <property type="entry name" value="Sporulation_SdpA"/>
</dbReference>
<evidence type="ECO:0000313" key="1">
    <source>
        <dbReference type="EMBL" id="RAW03475.1"/>
    </source>
</evidence>
<keyword evidence="2" id="KW-1185">Reference proteome</keyword>